<evidence type="ECO:0000313" key="2">
    <source>
        <dbReference type="EMBL" id="MBP2185622.1"/>
    </source>
</evidence>
<evidence type="ECO:0008006" key="4">
    <source>
        <dbReference type="Google" id="ProtNLM"/>
    </source>
</evidence>
<proteinExistence type="predicted"/>
<accession>A0ABS4Q1R5</accession>
<feature type="compositionally biased region" description="Basic and acidic residues" evidence="1">
    <location>
        <begin position="41"/>
        <end position="52"/>
    </location>
</feature>
<organism evidence="2 3">
    <name type="scientific">Amycolatopsis magusensis</name>
    <dbReference type="NCBI Taxonomy" id="882444"/>
    <lineage>
        <taxon>Bacteria</taxon>
        <taxon>Bacillati</taxon>
        <taxon>Actinomycetota</taxon>
        <taxon>Actinomycetes</taxon>
        <taxon>Pseudonocardiales</taxon>
        <taxon>Pseudonocardiaceae</taxon>
        <taxon>Amycolatopsis</taxon>
    </lineage>
</organism>
<gene>
    <name evidence="2" type="ORF">JOM49_007148</name>
</gene>
<keyword evidence="3" id="KW-1185">Reference proteome</keyword>
<protein>
    <recommendedName>
        <fullName evidence="4">Nucleotide exchange factor GrpE</fullName>
    </recommendedName>
</protein>
<feature type="region of interest" description="Disordered" evidence="1">
    <location>
        <begin position="1"/>
        <end position="52"/>
    </location>
</feature>
<name>A0ABS4Q1R5_9PSEU</name>
<reference evidence="2 3" key="1">
    <citation type="submission" date="2021-03" db="EMBL/GenBank/DDBJ databases">
        <title>Sequencing the genomes of 1000 actinobacteria strains.</title>
        <authorList>
            <person name="Klenk H.-P."/>
        </authorList>
    </citation>
    <scope>NUCLEOTIDE SEQUENCE [LARGE SCALE GENOMIC DNA]</scope>
    <source>
        <strain evidence="2 3">DSM 45510</strain>
    </source>
</reference>
<dbReference type="EMBL" id="JAGGMS010000001">
    <property type="protein sequence ID" value="MBP2185622.1"/>
    <property type="molecule type" value="Genomic_DNA"/>
</dbReference>
<comment type="caution">
    <text evidence="2">The sequence shown here is derived from an EMBL/GenBank/DDBJ whole genome shotgun (WGS) entry which is preliminary data.</text>
</comment>
<sequence length="52" mass="5931">MERRTEQQAPHRKTEADESGTEQDERSAENDGALPGQQRENANREAADDLYE</sequence>
<dbReference type="RefSeq" id="WP_209668483.1">
    <property type="nucleotide sequence ID" value="NZ_JAGGMS010000001.1"/>
</dbReference>
<evidence type="ECO:0000256" key="1">
    <source>
        <dbReference type="SAM" id="MobiDB-lite"/>
    </source>
</evidence>
<evidence type="ECO:0000313" key="3">
    <source>
        <dbReference type="Proteomes" id="UP000741013"/>
    </source>
</evidence>
<dbReference type="Proteomes" id="UP000741013">
    <property type="component" value="Unassembled WGS sequence"/>
</dbReference>